<keyword evidence="1" id="KW-0732">Signal</keyword>
<feature type="signal peptide" evidence="1">
    <location>
        <begin position="1"/>
        <end position="25"/>
    </location>
</feature>
<evidence type="ECO:0008006" key="4">
    <source>
        <dbReference type="Google" id="ProtNLM"/>
    </source>
</evidence>
<evidence type="ECO:0000256" key="1">
    <source>
        <dbReference type="SAM" id="SignalP"/>
    </source>
</evidence>
<dbReference type="RefSeq" id="WP_087862499.1">
    <property type="nucleotide sequence ID" value="NZ_LT859958.1"/>
</dbReference>
<keyword evidence="3" id="KW-1185">Reference proteome</keyword>
<name>A0A1Y6K4U9_9CHLR</name>
<gene>
    <name evidence="2" type="ORF">CFX1CAM_1608</name>
</gene>
<organism evidence="2 3">
    <name type="scientific">Candidatus Brevifilum fermentans</name>
    <dbReference type="NCBI Taxonomy" id="1986204"/>
    <lineage>
        <taxon>Bacteria</taxon>
        <taxon>Bacillati</taxon>
        <taxon>Chloroflexota</taxon>
        <taxon>Anaerolineae</taxon>
        <taxon>Anaerolineales</taxon>
        <taxon>Anaerolineaceae</taxon>
        <taxon>Candidatus Brevifilum</taxon>
    </lineage>
</organism>
<dbReference type="Gene3D" id="2.60.40.10">
    <property type="entry name" value="Immunoglobulins"/>
    <property type="match status" value="1"/>
</dbReference>
<dbReference type="KEGG" id="abat:CFX1CAM_1608"/>
<dbReference type="Proteomes" id="UP000195514">
    <property type="component" value="Chromosome I"/>
</dbReference>
<evidence type="ECO:0000313" key="3">
    <source>
        <dbReference type="Proteomes" id="UP000195514"/>
    </source>
</evidence>
<sequence length="361" mass="40995">MNKKFFFSLILACVLTTAVVFQVIAGAVFDYGTLAGKAEGDPPPPEGTVNWVAWWDEDNGIPYEILTEDNTNCIDGEDLGYSKVIIPPNDLVRWQIQIENFLYEPPTNRDKPIYMVFGGLGKDWSGTIWKYTIPRWVITQSITDHGIVPIHTTEGAACPTIQEQPVYGEERTVMFWGEPGYYHVYRSQNGSGHSSNNASNGRYFYLFSTTTDESGVGVFTDSESWDLENWYLVIQYDPETKEIIGCHSEPTKPTSVRIPEFSSEFDFDNKEIRLFWETTANDYDILGFNLSRSGSDGISIKLTDLLPMLPGQTEYTFTDTNIQLGETYHYTLKVLLSNMRDEDIDTISQRAGYVLFMPLIQ</sequence>
<dbReference type="EMBL" id="LT859958">
    <property type="protein sequence ID" value="SMX54673.1"/>
    <property type="molecule type" value="Genomic_DNA"/>
</dbReference>
<dbReference type="InterPro" id="IPR013783">
    <property type="entry name" value="Ig-like_fold"/>
</dbReference>
<accession>A0A1Y6K4U9</accession>
<dbReference type="AlphaFoldDB" id="A0A1Y6K4U9"/>
<feature type="chain" id="PRO_5013142468" description="Fibronectin type-III domain-containing protein" evidence="1">
    <location>
        <begin position="26"/>
        <end position="361"/>
    </location>
</feature>
<evidence type="ECO:0000313" key="2">
    <source>
        <dbReference type="EMBL" id="SMX54673.1"/>
    </source>
</evidence>
<protein>
    <recommendedName>
        <fullName evidence="4">Fibronectin type-III domain-containing protein</fullName>
    </recommendedName>
</protein>
<proteinExistence type="predicted"/>
<reference evidence="3" key="1">
    <citation type="submission" date="2017-05" db="EMBL/GenBank/DDBJ databases">
        <authorList>
            <person name="Kirkegaard R."/>
            <person name="Mcilroy J S."/>
        </authorList>
    </citation>
    <scope>NUCLEOTIDE SEQUENCE [LARGE SCALE GENOMIC DNA]</scope>
</reference>